<proteinExistence type="inferred from homology"/>
<dbReference type="AlphaFoldDB" id="A0A285UJ87"/>
<keyword evidence="5" id="KW-1185">Reference proteome</keyword>
<dbReference type="OrthoDB" id="9775296at2"/>
<keyword evidence="2" id="KW-0560">Oxidoreductase</keyword>
<evidence type="ECO:0000313" key="4">
    <source>
        <dbReference type="EMBL" id="SOC41747.1"/>
    </source>
</evidence>
<dbReference type="PRINTS" id="PR00080">
    <property type="entry name" value="SDRFAMILY"/>
</dbReference>
<protein>
    <submittedName>
        <fullName evidence="4">Short-subunit dehydrogenase</fullName>
    </submittedName>
</protein>
<reference evidence="5" key="1">
    <citation type="submission" date="2017-08" db="EMBL/GenBank/DDBJ databases">
        <authorList>
            <person name="Varghese N."/>
            <person name="Submissions S."/>
        </authorList>
    </citation>
    <scope>NUCLEOTIDE SEQUENCE [LARGE SCALE GENOMIC DNA]</scope>
    <source>
        <strain evidence="5">DSM 23173</strain>
    </source>
</reference>
<dbReference type="Proteomes" id="UP000219412">
    <property type="component" value="Unassembled WGS sequence"/>
</dbReference>
<evidence type="ECO:0000313" key="5">
    <source>
        <dbReference type="Proteomes" id="UP000219412"/>
    </source>
</evidence>
<dbReference type="PRINTS" id="PR00081">
    <property type="entry name" value="GDHRDH"/>
</dbReference>
<dbReference type="InterPro" id="IPR036291">
    <property type="entry name" value="NAD(P)-bd_dom_sf"/>
</dbReference>
<dbReference type="InterPro" id="IPR002347">
    <property type="entry name" value="SDR_fam"/>
</dbReference>
<dbReference type="InterPro" id="IPR020904">
    <property type="entry name" value="Sc_DH/Rdtase_CS"/>
</dbReference>
<dbReference type="PANTHER" id="PTHR42901:SF1">
    <property type="entry name" value="ALCOHOL DEHYDROGENASE"/>
    <property type="match status" value="1"/>
</dbReference>
<evidence type="ECO:0000256" key="1">
    <source>
        <dbReference type="ARBA" id="ARBA00006484"/>
    </source>
</evidence>
<dbReference type="RefSeq" id="WP_097040520.1">
    <property type="nucleotide sequence ID" value="NZ_OBQF01000003.1"/>
</dbReference>
<dbReference type="PROSITE" id="PS00061">
    <property type="entry name" value="ADH_SHORT"/>
    <property type="match status" value="1"/>
</dbReference>
<dbReference type="SUPFAM" id="SSF51735">
    <property type="entry name" value="NAD(P)-binding Rossmann-fold domains"/>
    <property type="match status" value="1"/>
</dbReference>
<dbReference type="PANTHER" id="PTHR42901">
    <property type="entry name" value="ALCOHOL DEHYDROGENASE"/>
    <property type="match status" value="1"/>
</dbReference>
<accession>A0A285UJ87</accession>
<name>A0A285UJ87_9STAP</name>
<evidence type="ECO:0000256" key="3">
    <source>
        <dbReference type="RuleBase" id="RU000363"/>
    </source>
</evidence>
<comment type="similarity">
    <text evidence="1 3">Belongs to the short-chain dehydrogenases/reductases (SDR) family.</text>
</comment>
<evidence type="ECO:0000256" key="2">
    <source>
        <dbReference type="ARBA" id="ARBA00023002"/>
    </source>
</evidence>
<organism evidence="4 5">
    <name type="scientific">Salinicoccus kekensis</name>
    <dbReference type="NCBI Taxonomy" id="714307"/>
    <lineage>
        <taxon>Bacteria</taxon>
        <taxon>Bacillati</taxon>
        <taxon>Bacillota</taxon>
        <taxon>Bacilli</taxon>
        <taxon>Bacillales</taxon>
        <taxon>Staphylococcaceae</taxon>
        <taxon>Salinicoccus</taxon>
    </lineage>
</organism>
<dbReference type="GO" id="GO:0016491">
    <property type="term" value="F:oxidoreductase activity"/>
    <property type="evidence" value="ECO:0007669"/>
    <property type="project" value="UniProtKB-KW"/>
</dbReference>
<sequence length="282" mass="31506">MTEGTILVTGAGTGFGKGIAFSLAEKGKSVIASVEAMSQVSALEKEAKDRGLEMKIEKLDVTSEKDRQKAWTWDVDVLVNNAAVKEGGSLVDIPEDNLRHQFEVNTFGPILLTKGFARKMIEKKQGRIVFVSSISGLVSTPLSGPYNGSKHALEAFAEALSQELQEFNIEVATINPGPYLTGFNDREFETWKNWQEVDETVFDYENLAFPMEQYDPEEVIEPSVKVILGETKNYRNVIPESMISMIKDMRSELWDKKTDEALGERHETVQKSYDIEPGTKAE</sequence>
<dbReference type="EMBL" id="OBQF01000003">
    <property type="protein sequence ID" value="SOC41747.1"/>
    <property type="molecule type" value="Genomic_DNA"/>
</dbReference>
<gene>
    <name evidence="4" type="ORF">SAMN05878391_1400</name>
</gene>
<dbReference type="Pfam" id="PF00106">
    <property type="entry name" value="adh_short"/>
    <property type="match status" value="1"/>
</dbReference>
<dbReference type="Gene3D" id="3.40.50.720">
    <property type="entry name" value="NAD(P)-binding Rossmann-like Domain"/>
    <property type="match status" value="1"/>
</dbReference>
<dbReference type="NCBIfam" id="NF006776">
    <property type="entry name" value="PRK09291.1"/>
    <property type="match status" value="1"/>
</dbReference>